<dbReference type="RefSeq" id="WP_301591811.1">
    <property type="nucleotide sequence ID" value="NZ_JAPFQI010000018.1"/>
</dbReference>
<evidence type="ECO:0000313" key="3">
    <source>
        <dbReference type="Proteomes" id="UP001526430"/>
    </source>
</evidence>
<proteinExistence type="predicted"/>
<comment type="caution">
    <text evidence="2">The sequence shown here is derived from an EMBL/GenBank/DDBJ whole genome shotgun (WGS) entry which is preliminary data.</text>
</comment>
<gene>
    <name evidence="2" type="ORF">OF850_18420</name>
</gene>
<accession>A0ABT3NZS8</accession>
<reference evidence="2 3" key="1">
    <citation type="submission" date="2022-10" db="EMBL/GenBank/DDBJ databases">
        <title>Roseococcus glaciei nov., sp. nov., isolated from glacier.</title>
        <authorList>
            <person name="Liu Q."/>
            <person name="Xin Y.-H."/>
        </authorList>
    </citation>
    <scope>NUCLEOTIDE SEQUENCE [LARGE SCALE GENOMIC DNA]</scope>
    <source>
        <strain evidence="2 3">MDT2-1-1</strain>
    </source>
</reference>
<dbReference type="InterPro" id="IPR009241">
    <property type="entry name" value="HigB-like"/>
</dbReference>
<dbReference type="Proteomes" id="UP001526430">
    <property type="component" value="Unassembled WGS sequence"/>
</dbReference>
<organism evidence="2 3">
    <name type="scientific">Sabulicella glaciei</name>
    <dbReference type="NCBI Taxonomy" id="2984948"/>
    <lineage>
        <taxon>Bacteria</taxon>
        <taxon>Pseudomonadati</taxon>
        <taxon>Pseudomonadota</taxon>
        <taxon>Alphaproteobacteria</taxon>
        <taxon>Acetobacterales</taxon>
        <taxon>Acetobacteraceae</taxon>
        <taxon>Sabulicella</taxon>
    </lineage>
</organism>
<dbReference type="EMBL" id="JAPFQI010000018">
    <property type="protein sequence ID" value="MCW8087605.1"/>
    <property type="molecule type" value="Genomic_DNA"/>
</dbReference>
<dbReference type="PANTHER" id="PTHR41791:SF1">
    <property type="entry name" value="SSL7039 PROTEIN"/>
    <property type="match status" value="1"/>
</dbReference>
<protein>
    <submittedName>
        <fullName evidence="2">Type II toxin-antitoxin system RelE/ParE family toxin</fullName>
    </submittedName>
</protein>
<dbReference type="NCBIfam" id="TIGR02683">
    <property type="entry name" value="upstrm_HI1419"/>
    <property type="match status" value="1"/>
</dbReference>
<feature type="region of interest" description="Disordered" evidence="1">
    <location>
        <begin position="103"/>
        <end position="144"/>
    </location>
</feature>
<dbReference type="Pfam" id="PF05973">
    <property type="entry name" value="Gp49"/>
    <property type="match status" value="1"/>
</dbReference>
<sequence>MLCNSITHTLLSRPEIRIYLQSDGTAPFEERLLEQEARAAARIDTALETLERGLRPDVRPVGEGVHEARIDYGPGYRVYFAPDGEALVILLLCGDKRTQPEDIETSKGLWKDYKQRRAAPPRDSKKSRGGQAQAPQPVSKRRGE</sequence>
<evidence type="ECO:0000313" key="2">
    <source>
        <dbReference type="EMBL" id="MCW8087605.1"/>
    </source>
</evidence>
<feature type="compositionally biased region" description="Basic and acidic residues" evidence="1">
    <location>
        <begin position="109"/>
        <end position="126"/>
    </location>
</feature>
<evidence type="ECO:0000256" key="1">
    <source>
        <dbReference type="SAM" id="MobiDB-lite"/>
    </source>
</evidence>
<name>A0ABT3NZS8_9PROT</name>
<dbReference type="PANTHER" id="PTHR41791">
    <property type="entry name" value="SSL7039 PROTEIN"/>
    <property type="match status" value="1"/>
</dbReference>
<keyword evidence="3" id="KW-1185">Reference proteome</keyword>
<dbReference type="InterPro" id="IPR014056">
    <property type="entry name" value="TypeIITA-like_toxin_pred"/>
</dbReference>